<evidence type="ECO:0000256" key="4">
    <source>
        <dbReference type="ARBA" id="ARBA00024329"/>
    </source>
</evidence>
<dbReference type="CDD" id="cd01668">
    <property type="entry name" value="TGS_RSH"/>
    <property type="match status" value="1"/>
</dbReference>
<dbReference type="SMART" id="SM00954">
    <property type="entry name" value="RelA_SpoT"/>
    <property type="match status" value="1"/>
</dbReference>
<dbReference type="EMBL" id="PKLF01000005">
    <property type="protein sequence ID" value="MBE8612216.1"/>
    <property type="molecule type" value="Genomic_DNA"/>
</dbReference>
<dbReference type="GeneID" id="93362130"/>
<dbReference type="GO" id="GO:0016301">
    <property type="term" value="F:kinase activity"/>
    <property type="evidence" value="ECO:0007669"/>
    <property type="project" value="UniProtKB-KW"/>
</dbReference>
<dbReference type="GO" id="GO:0015970">
    <property type="term" value="P:guanosine tetraphosphate biosynthetic process"/>
    <property type="evidence" value="ECO:0007669"/>
    <property type="project" value="UniProtKB-UniPathway"/>
</dbReference>
<evidence type="ECO:0000256" key="1">
    <source>
        <dbReference type="ARBA" id="ARBA00001936"/>
    </source>
</evidence>
<accession>A0A2C5T7E6</accession>
<comment type="pathway">
    <text evidence="4">Purine metabolism; ppGpp biosynthesis; ppGpp from GDP: step 1/1.</text>
</comment>
<gene>
    <name evidence="8" type="ORF">CYG68_07255</name>
</gene>
<dbReference type="Pfam" id="PF04607">
    <property type="entry name" value="RelA_SpoT"/>
    <property type="match status" value="1"/>
</dbReference>
<dbReference type="AlphaFoldDB" id="A0A2C5T7E6"/>
<evidence type="ECO:0000313" key="8">
    <source>
        <dbReference type="EMBL" id="MBE8612216.1"/>
    </source>
</evidence>
<dbReference type="CDD" id="cd04876">
    <property type="entry name" value="ACT_RelA-SpoT"/>
    <property type="match status" value="1"/>
</dbReference>
<dbReference type="PROSITE" id="PS51671">
    <property type="entry name" value="ACT"/>
    <property type="match status" value="1"/>
</dbReference>
<dbReference type="Gene3D" id="3.30.460.10">
    <property type="entry name" value="Beta Polymerase, domain 2"/>
    <property type="match status" value="1"/>
</dbReference>
<evidence type="ECO:0000256" key="3">
    <source>
        <dbReference type="ARBA" id="ARBA00023211"/>
    </source>
</evidence>
<dbReference type="SUPFAM" id="SSF81301">
    <property type="entry name" value="Nucleotidyltransferase"/>
    <property type="match status" value="1"/>
</dbReference>
<dbReference type="GO" id="GO:0008728">
    <property type="term" value="F:GTP diphosphokinase activity"/>
    <property type="evidence" value="ECO:0007669"/>
    <property type="project" value="TreeGrafter"/>
</dbReference>
<protein>
    <recommendedName>
        <fullName evidence="5">guanosine-3',5'-bis(diphosphate) 3'-diphosphatase</fullName>
        <ecNumber evidence="5">3.1.7.2</ecNumber>
    </recommendedName>
</protein>
<dbReference type="PANTHER" id="PTHR21262">
    <property type="entry name" value="GUANOSINE-3',5'-BIS DIPHOSPHATE 3'-PYROPHOSPHOHYDROLASE"/>
    <property type="match status" value="1"/>
</dbReference>
<name>A0A2C5T7E6_MORMO</name>
<dbReference type="InterPro" id="IPR043519">
    <property type="entry name" value="NT_sf"/>
</dbReference>
<dbReference type="FunFam" id="3.30.70.260:FF:000006">
    <property type="entry name" value="(P)ppGpp synthase/hydrolase SpoT"/>
    <property type="match status" value="1"/>
</dbReference>
<dbReference type="SMR" id="A0A2C5T7E6"/>
<dbReference type="InterPro" id="IPR004811">
    <property type="entry name" value="RelA/Spo_fam"/>
</dbReference>
<keyword evidence="8" id="KW-0418">Kinase</keyword>
<dbReference type="InterPro" id="IPR007685">
    <property type="entry name" value="RelA_SpoT"/>
</dbReference>
<evidence type="ECO:0000256" key="5">
    <source>
        <dbReference type="ARBA" id="ARBA00024387"/>
    </source>
</evidence>
<evidence type="ECO:0000256" key="7">
    <source>
        <dbReference type="RuleBase" id="RU003847"/>
    </source>
</evidence>
<dbReference type="InterPro" id="IPR002912">
    <property type="entry name" value="ACT_dom"/>
</dbReference>
<evidence type="ECO:0000313" key="9">
    <source>
        <dbReference type="Proteomes" id="UP000650477"/>
    </source>
</evidence>
<dbReference type="InterPro" id="IPR006674">
    <property type="entry name" value="HD_domain"/>
</dbReference>
<dbReference type="Gene3D" id="1.10.3210.10">
    <property type="entry name" value="Hypothetical protein af1432"/>
    <property type="match status" value="1"/>
</dbReference>
<dbReference type="Pfam" id="PF13328">
    <property type="entry name" value="HD_4"/>
    <property type="match status" value="1"/>
</dbReference>
<dbReference type="EC" id="3.1.7.2" evidence="5"/>
<dbReference type="InterPro" id="IPR012676">
    <property type="entry name" value="TGS-like"/>
</dbReference>
<dbReference type="GO" id="GO:0042594">
    <property type="term" value="P:response to starvation"/>
    <property type="evidence" value="ECO:0007669"/>
    <property type="project" value="TreeGrafter"/>
</dbReference>
<proteinExistence type="inferred from homology"/>
<dbReference type="CDD" id="cd00077">
    <property type="entry name" value="HDc"/>
    <property type="match status" value="1"/>
</dbReference>
<dbReference type="InterPro" id="IPR045600">
    <property type="entry name" value="RelA/SpoT_AH_RIS"/>
</dbReference>
<keyword evidence="8" id="KW-0808">Transferase</keyword>
<reference evidence="8" key="1">
    <citation type="submission" date="2017-12" db="EMBL/GenBank/DDBJ databases">
        <title>Genome sequencing and analysis.</title>
        <authorList>
            <person name="Huang Y.-T."/>
        </authorList>
    </citation>
    <scope>NUCLEOTIDE SEQUENCE</scope>
    <source>
        <strain evidence="8">VGH116</strain>
    </source>
</reference>
<keyword evidence="2" id="KW-0378">Hydrolase</keyword>
<dbReference type="SUPFAM" id="SSF55021">
    <property type="entry name" value="ACT-like"/>
    <property type="match status" value="1"/>
</dbReference>
<dbReference type="NCBIfam" id="TIGR00691">
    <property type="entry name" value="spoT_relA"/>
    <property type="match status" value="1"/>
</dbReference>
<dbReference type="PROSITE" id="PS51880">
    <property type="entry name" value="TGS"/>
    <property type="match status" value="1"/>
</dbReference>
<sequence>MYLFESLNHIVKDYLPKEQIDLLKQAYIVARDAHEGQTRSSGEPYITHPVAVACILAEMRLDLETLMAALLHDVIEDTPATFQDIEQLFGTTVAGLVEGVSKLDKLNFRDKKEAQAENFRKMVMAMVKDIRVILIKLADRTHNMRTLGSLRPDKRRRIARETLEIYSPLAHRLGIHHIKTELEELGFEALYPNRYRVIKEVVKAARGNRKEMIQKILSEIEGRLTEAGISCKVSGREKHLYSIYRKMHLKEQRFHSIMDIYAFRVIVSTVDTCYRVLGQVHGLYKPRPGRVKDYIAIPKANGYQSLHTSLIGPHGVPVEVQIRTEDMDQMAEMGVAAHWAYKEHGESGTTAQVRAHRWMQSLIELQQSTGNTFEFIESVKSDLFPDEIYVFTPEGRIVELPTGATPVDFAYAVHTDIGHSCVGARVDRQPYPLSQQLTSGQTVEIITAPGARPNAAWLNFVVSSKARAKIRQLLKNLKRDDSVNLGRRLLNHALGNGRKITDIPQENISRELVRMKLATLDDLLAEIGLGNAMSVVVARNLLNEPESNTEESTTRKLPIKGADGVLITFAKCCRPVPGDPIIAHISPGKGLVIHHESCRNIRGYEKEPEKFMAVEWDNDIDTDFIAEIKVDMFNHQGALANLTAAINDANSSIQSMNTEEKDGRVYCAFIRLTAKDRIQLANIMRKIRIMPDVLRVSRNRN</sequence>
<dbReference type="SMART" id="SM00471">
    <property type="entry name" value="HDc"/>
    <property type="match status" value="1"/>
</dbReference>
<dbReference type="Pfam" id="PF13291">
    <property type="entry name" value="ACT_4"/>
    <property type="match status" value="1"/>
</dbReference>
<comment type="similarity">
    <text evidence="7">Belongs to the relA/spoT family.</text>
</comment>
<organism evidence="8 9">
    <name type="scientific">Morganella morganii</name>
    <name type="common">Proteus morganii</name>
    <dbReference type="NCBI Taxonomy" id="582"/>
    <lineage>
        <taxon>Bacteria</taxon>
        <taxon>Pseudomonadati</taxon>
        <taxon>Pseudomonadota</taxon>
        <taxon>Gammaproteobacteria</taxon>
        <taxon>Enterobacterales</taxon>
        <taxon>Morganellaceae</taxon>
        <taxon>Morganella</taxon>
    </lineage>
</organism>
<dbReference type="GO" id="GO:0015949">
    <property type="term" value="P:nucleobase-containing small molecule interconversion"/>
    <property type="evidence" value="ECO:0007669"/>
    <property type="project" value="UniProtKB-ARBA"/>
</dbReference>
<evidence type="ECO:0000256" key="2">
    <source>
        <dbReference type="ARBA" id="ARBA00022801"/>
    </source>
</evidence>
<dbReference type="PANTHER" id="PTHR21262:SF36">
    <property type="entry name" value="BIFUNCTIONAL (P)PPGPP SYNTHASE_HYDROLASE SPOT"/>
    <property type="match status" value="1"/>
</dbReference>
<comment type="catalytic activity">
    <reaction evidence="6">
        <text>guanosine 3',5'-bis(diphosphate) + H2O = GDP + diphosphate + H(+)</text>
        <dbReference type="Rhea" id="RHEA:14253"/>
        <dbReference type="ChEBI" id="CHEBI:15377"/>
        <dbReference type="ChEBI" id="CHEBI:15378"/>
        <dbReference type="ChEBI" id="CHEBI:33019"/>
        <dbReference type="ChEBI" id="CHEBI:58189"/>
        <dbReference type="ChEBI" id="CHEBI:77828"/>
        <dbReference type="EC" id="3.1.7.2"/>
    </reaction>
</comment>
<dbReference type="SUPFAM" id="SSF81271">
    <property type="entry name" value="TGS-like"/>
    <property type="match status" value="1"/>
</dbReference>
<dbReference type="Proteomes" id="UP000650477">
    <property type="component" value="Unassembled WGS sequence"/>
</dbReference>
<dbReference type="GO" id="GO:0008893">
    <property type="term" value="F:guanosine-3',5'-bis(diphosphate) 3'-diphosphatase activity"/>
    <property type="evidence" value="ECO:0007669"/>
    <property type="project" value="UniProtKB-EC"/>
</dbReference>
<comment type="caution">
    <text evidence="8">The sequence shown here is derived from an EMBL/GenBank/DDBJ whole genome shotgun (WGS) entry which is preliminary data.</text>
</comment>
<comment type="cofactor">
    <cofactor evidence="1">
        <name>Mn(2+)</name>
        <dbReference type="ChEBI" id="CHEBI:29035"/>
    </cofactor>
</comment>
<keyword evidence="3" id="KW-0464">Manganese</keyword>
<dbReference type="Gene3D" id="3.10.20.30">
    <property type="match status" value="1"/>
</dbReference>
<dbReference type="FunFam" id="3.10.20.30:FF:000002">
    <property type="entry name" value="GTP pyrophosphokinase (RelA/SpoT)"/>
    <property type="match status" value="1"/>
</dbReference>
<dbReference type="Gene3D" id="3.30.70.260">
    <property type="match status" value="1"/>
</dbReference>
<dbReference type="InterPro" id="IPR045865">
    <property type="entry name" value="ACT-like_dom_sf"/>
</dbReference>
<dbReference type="PROSITE" id="PS51831">
    <property type="entry name" value="HD"/>
    <property type="match status" value="1"/>
</dbReference>
<dbReference type="Pfam" id="PF02824">
    <property type="entry name" value="TGS"/>
    <property type="match status" value="1"/>
</dbReference>
<comment type="function">
    <text evidence="7">In eubacteria ppGpp (guanosine 3'-diphosphate 5'-diphosphate) is a mediator of the stringent response that coordinates a variety of cellular activities in response to changes in nutritional abundance.</text>
</comment>
<dbReference type="InterPro" id="IPR033655">
    <property type="entry name" value="TGS_RelA/SpoT"/>
</dbReference>
<dbReference type="InterPro" id="IPR003607">
    <property type="entry name" value="HD/PDEase_dom"/>
</dbReference>
<dbReference type="FunFam" id="3.30.460.10:FF:000001">
    <property type="entry name" value="GTP pyrophosphokinase RelA"/>
    <property type="match status" value="1"/>
</dbReference>
<dbReference type="RefSeq" id="WP_004236566.1">
    <property type="nucleotide sequence ID" value="NZ_ABGYJJ040000001.1"/>
</dbReference>
<evidence type="ECO:0000256" key="6">
    <source>
        <dbReference type="ARBA" id="ARBA00047968"/>
    </source>
</evidence>
<dbReference type="FunFam" id="1.10.3210.10:FF:000001">
    <property type="entry name" value="GTP pyrophosphokinase RelA"/>
    <property type="match status" value="1"/>
</dbReference>
<dbReference type="NCBIfam" id="NF008303">
    <property type="entry name" value="PRK11092.1"/>
    <property type="match status" value="1"/>
</dbReference>
<dbReference type="CDD" id="cd05399">
    <property type="entry name" value="NT_Rel-Spo_like"/>
    <property type="match status" value="1"/>
</dbReference>
<dbReference type="UniPathway" id="UPA00908">
    <property type="reaction ID" value="UER00886"/>
</dbReference>
<dbReference type="InterPro" id="IPR004095">
    <property type="entry name" value="TGS"/>
</dbReference>
<dbReference type="SUPFAM" id="SSF109604">
    <property type="entry name" value="HD-domain/PDEase-like"/>
    <property type="match status" value="1"/>
</dbReference>
<dbReference type="InterPro" id="IPR012675">
    <property type="entry name" value="Beta-grasp_dom_sf"/>
</dbReference>
<dbReference type="GO" id="GO:0005886">
    <property type="term" value="C:plasma membrane"/>
    <property type="evidence" value="ECO:0007669"/>
    <property type="project" value="TreeGrafter"/>
</dbReference>
<dbReference type="Pfam" id="PF19296">
    <property type="entry name" value="RelA_AH_RIS"/>
    <property type="match status" value="1"/>
</dbReference>